<evidence type="ECO:0000313" key="8">
    <source>
        <dbReference type="EMBL" id="HIW93354.1"/>
    </source>
</evidence>
<dbReference type="NCBIfam" id="TIGR00219">
    <property type="entry name" value="mreC"/>
    <property type="match status" value="1"/>
</dbReference>
<dbReference type="EMBL" id="DXGA01000048">
    <property type="protein sequence ID" value="HIW93354.1"/>
    <property type="molecule type" value="Genomic_DNA"/>
</dbReference>
<proteinExistence type="inferred from homology"/>
<name>A0A9D1RTB4_9FIRM</name>
<evidence type="ECO:0000256" key="4">
    <source>
        <dbReference type="ARBA" id="ARBA00032089"/>
    </source>
</evidence>
<dbReference type="Pfam" id="PF04085">
    <property type="entry name" value="MreC"/>
    <property type="match status" value="1"/>
</dbReference>
<keyword evidence="3 5" id="KW-0133">Cell shape</keyword>
<evidence type="ECO:0000313" key="9">
    <source>
        <dbReference type="Proteomes" id="UP000824192"/>
    </source>
</evidence>
<gene>
    <name evidence="8" type="primary">mreC</name>
    <name evidence="8" type="ORF">H9868_02310</name>
</gene>
<evidence type="ECO:0000256" key="5">
    <source>
        <dbReference type="PIRNR" id="PIRNR038471"/>
    </source>
</evidence>
<dbReference type="InterPro" id="IPR055342">
    <property type="entry name" value="MreC_beta-barrel_core"/>
</dbReference>
<dbReference type="Gene3D" id="2.40.10.350">
    <property type="entry name" value="Rod shape-determining protein MreC, domain 2"/>
    <property type="match status" value="1"/>
</dbReference>
<comment type="similarity">
    <text evidence="1 5">Belongs to the MreC family.</text>
</comment>
<organism evidence="8 9">
    <name type="scientific">Candidatus Flavonifractor merdipullorum</name>
    <dbReference type="NCBI Taxonomy" id="2838590"/>
    <lineage>
        <taxon>Bacteria</taxon>
        <taxon>Bacillati</taxon>
        <taxon>Bacillota</taxon>
        <taxon>Clostridia</taxon>
        <taxon>Eubacteriales</taxon>
        <taxon>Oscillospiraceae</taxon>
        <taxon>Flavonifractor</taxon>
    </lineage>
</organism>
<dbReference type="InterPro" id="IPR007221">
    <property type="entry name" value="MreC"/>
</dbReference>
<reference evidence="8" key="1">
    <citation type="journal article" date="2021" name="PeerJ">
        <title>Extensive microbial diversity within the chicken gut microbiome revealed by metagenomics and culture.</title>
        <authorList>
            <person name="Gilroy R."/>
            <person name="Ravi A."/>
            <person name="Getino M."/>
            <person name="Pursley I."/>
            <person name="Horton D.L."/>
            <person name="Alikhan N.F."/>
            <person name="Baker D."/>
            <person name="Gharbi K."/>
            <person name="Hall N."/>
            <person name="Watson M."/>
            <person name="Adriaenssens E.M."/>
            <person name="Foster-Nyarko E."/>
            <person name="Jarju S."/>
            <person name="Secka A."/>
            <person name="Antonio M."/>
            <person name="Oren A."/>
            <person name="Chaudhuri R.R."/>
            <person name="La Ragione R."/>
            <person name="Hildebrand F."/>
            <person name="Pallen M.J."/>
        </authorList>
    </citation>
    <scope>NUCLEOTIDE SEQUENCE</scope>
    <source>
        <strain evidence="8">ChiGjej6B6-1540</strain>
    </source>
</reference>
<evidence type="ECO:0000256" key="3">
    <source>
        <dbReference type="ARBA" id="ARBA00022960"/>
    </source>
</evidence>
<sequence>MKDFMRNNGILILIIAVLLALIITVLSVIMTGFADPLTNLVGIVSTPFRNGINAVVNWTEEVYSDAFQQDALKADYEQLKKDYAKLQEELREAQQAKDENERLRNLLGLKERRRELNFEAATVTAYGADNWDSAITISKGTDAGVTAGNCVVDEYGNLVGVVETVGTNWSTVMTIVDSDMEMGGLIARTNDAAILEGDFDLMGQGKLKLSYLPETSELMAGDQVLTSGLSGMYPSGLVVGSIEEVRTDASGMNRYAVIVPETELNNLEQVFVVTSFDVVE</sequence>
<evidence type="ECO:0000256" key="1">
    <source>
        <dbReference type="ARBA" id="ARBA00009369"/>
    </source>
</evidence>
<feature type="coiled-coil region" evidence="6">
    <location>
        <begin position="69"/>
        <end position="113"/>
    </location>
</feature>
<accession>A0A9D1RTB4</accession>
<dbReference type="PIRSF" id="PIRSF038471">
    <property type="entry name" value="MreC"/>
    <property type="match status" value="1"/>
</dbReference>
<keyword evidence="6" id="KW-0175">Coiled coil</keyword>
<dbReference type="GO" id="GO:0005886">
    <property type="term" value="C:plasma membrane"/>
    <property type="evidence" value="ECO:0007669"/>
    <property type="project" value="TreeGrafter"/>
</dbReference>
<evidence type="ECO:0000256" key="2">
    <source>
        <dbReference type="ARBA" id="ARBA00013855"/>
    </source>
</evidence>
<dbReference type="Proteomes" id="UP000824192">
    <property type="component" value="Unassembled WGS sequence"/>
</dbReference>
<comment type="function">
    <text evidence="5">Involved in formation and maintenance of cell shape.</text>
</comment>
<feature type="domain" description="Rod shape-determining protein MreC beta-barrel core" evidence="7">
    <location>
        <begin position="123"/>
        <end position="273"/>
    </location>
</feature>
<dbReference type="InterPro" id="IPR042177">
    <property type="entry name" value="Cell/Rod_1"/>
</dbReference>
<evidence type="ECO:0000256" key="6">
    <source>
        <dbReference type="SAM" id="Coils"/>
    </source>
</evidence>
<evidence type="ECO:0000259" key="7">
    <source>
        <dbReference type="Pfam" id="PF04085"/>
    </source>
</evidence>
<dbReference type="AlphaFoldDB" id="A0A9D1RTB4"/>
<dbReference type="PANTHER" id="PTHR34138:SF1">
    <property type="entry name" value="CELL SHAPE-DETERMINING PROTEIN MREC"/>
    <property type="match status" value="1"/>
</dbReference>
<dbReference type="GO" id="GO:0008360">
    <property type="term" value="P:regulation of cell shape"/>
    <property type="evidence" value="ECO:0007669"/>
    <property type="project" value="UniProtKB-KW"/>
</dbReference>
<dbReference type="Gene3D" id="2.40.10.340">
    <property type="entry name" value="Rod shape-determining protein MreC, domain 1"/>
    <property type="match status" value="1"/>
</dbReference>
<dbReference type="PANTHER" id="PTHR34138">
    <property type="entry name" value="CELL SHAPE-DETERMINING PROTEIN MREC"/>
    <property type="match status" value="1"/>
</dbReference>
<reference evidence="8" key="2">
    <citation type="submission" date="2021-04" db="EMBL/GenBank/DDBJ databases">
        <authorList>
            <person name="Gilroy R."/>
        </authorList>
    </citation>
    <scope>NUCLEOTIDE SEQUENCE</scope>
    <source>
        <strain evidence="8">ChiGjej6B6-1540</strain>
    </source>
</reference>
<dbReference type="InterPro" id="IPR042175">
    <property type="entry name" value="Cell/Rod_MreC_2"/>
</dbReference>
<comment type="caution">
    <text evidence="8">The sequence shown here is derived from an EMBL/GenBank/DDBJ whole genome shotgun (WGS) entry which is preliminary data.</text>
</comment>
<protein>
    <recommendedName>
        <fullName evidence="2 5">Cell shape-determining protein MreC</fullName>
    </recommendedName>
    <alternativeName>
        <fullName evidence="4 5">Cell shape protein MreC</fullName>
    </alternativeName>
</protein>